<dbReference type="InterPro" id="IPR036052">
    <property type="entry name" value="TrpB-like_PALP_sf"/>
</dbReference>
<dbReference type="NCBIfam" id="NF004996">
    <property type="entry name" value="PRK06381.1"/>
    <property type="match status" value="1"/>
</dbReference>
<accession>A0A653A3Z7</accession>
<reference evidence="4" key="1">
    <citation type="submission" date="2018-07" db="EMBL/GenBank/DDBJ databases">
        <authorList>
            <consortium name="Genoscope - CEA"/>
            <person name="William W."/>
        </authorList>
    </citation>
    <scope>NUCLEOTIDE SEQUENCE</scope>
    <source>
        <strain evidence="4">IK1</strain>
    </source>
</reference>
<gene>
    <name evidence="4" type="ORF">TRIP_B220008</name>
</gene>
<dbReference type="Gene3D" id="3.40.50.1100">
    <property type="match status" value="2"/>
</dbReference>
<comment type="cofactor">
    <cofactor evidence="1">
        <name>pyridoxal 5'-phosphate</name>
        <dbReference type="ChEBI" id="CHEBI:597326"/>
    </cofactor>
</comment>
<dbReference type="EMBL" id="UPXX01000015">
    <property type="protein sequence ID" value="VBB42760.1"/>
    <property type="molecule type" value="Genomic_DNA"/>
</dbReference>
<dbReference type="GO" id="GO:1901605">
    <property type="term" value="P:alpha-amino acid metabolic process"/>
    <property type="evidence" value="ECO:0007669"/>
    <property type="project" value="UniProtKB-ARBA"/>
</dbReference>
<dbReference type="AlphaFoldDB" id="A0A653A3Z7"/>
<dbReference type="PANTHER" id="PTHR10314">
    <property type="entry name" value="CYSTATHIONINE BETA-SYNTHASE"/>
    <property type="match status" value="1"/>
</dbReference>
<evidence type="ECO:0000313" key="4">
    <source>
        <dbReference type="EMBL" id="VBB42760.1"/>
    </source>
</evidence>
<evidence type="ECO:0000256" key="2">
    <source>
        <dbReference type="ARBA" id="ARBA00022898"/>
    </source>
</evidence>
<dbReference type="SUPFAM" id="SSF53686">
    <property type="entry name" value="Tryptophan synthase beta subunit-like PLP-dependent enzymes"/>
    <property type="match status" value="1"/>
</dbReference>
<dbReference type="InterPro" id="IPR001926">
    <property type="entry name" value="TrpB-like_PALP"/>
</dbReference>
<organism evidence="4">
    <name type="scientific">Uncultured Desulfatiglans sp</name>
    <dbReference type="NCBI Taxonomy" id="1748965"/>
    <lineage>
        <taxon>Bacteria</taxon>
        <taxon>Pseudomonadati</taxon>
        <taxon>Thermodesulfobacteriota</taxon>
        <taxon>Desulfobacteria</taxon>
        <taxon>Desulfatiglandales</taxon>
        <taxon>Desulfatiglandaceae</taxon>
        <taxon>Desulfatiglans</taxon>
        <taxon>environmental samples</taxon>
    </lineage>
</organism>
<proteinExistence type="predicted"/>
<dbReference type="InterPro" id="IPR050214">
    <property type="entry name" value="Cys_Synth/Cystath_Beta-Synth"/>
</dbReference>
<keyword evidence="2" id="KW-0663">Pyridoxal phosphate</keyword>
<protein>
    <submittedName>
        <fullName evidence="4">Putative threonine synthase</fullName>
    </submittedName>
</protein>
<feature type="domain" description="Tryptophan synthase beta chain-like PALP" evidence="3">
    <location>
        <begin position="75"/>
        <end position="380"/>
    </location>
</feature>
<evidence type="ECO:0000256" key="1">
    <source>
        <dbReference type="ARBA" id="ARBA00001933"/>
    </source>
</evidence>
<sequence>MKRTCTGVPSLSCLAWARLHSMNEDVKPEFFLLDGATPQSPIIPPELDVQTRIASDHGRPLPERLEAFEDIMDSEIGDTNLSRARNIEREYGLRQIYLKFEGGNPTGTQKDRIAFAQAMDALRRRFETITTATCGNYGVAIALAASVVGVRCIVYIPEGYHTGRVKEMVDHGAEIVRVPGDYEAAVMASRRFAEGDDIYDANPGGANSGLQMRAYGEIAYEIYDELRDAPAAVAVPVSNGTTLAGLYRGFLSLYRRGKTSRMPRMVAGSSFGKNPIVKAYMKNTPRCEDLSPGRIRETAVNEPLINWHAIDGDEALLAVRKTGGWAGYASDRGMTACSGLLRRREGLNVLPASTVGLIVLLDRHQKTKLPGDRYVVILTGRK</sequence>
<dbReference type="Pfam" id="PF00291">
    <property type="entry name" value="PALP"/>
    <property type="match status" value="1"/>
</dbReference>
<name>A0A653A3Z7_UNCDX</name>
<evidence type="ECO:0000259" key="3">
    <source>
        <dbReference type="Pfam" id="PF00291"/>
    </source>
</evidence>